<reference evidence="3" key="1">
    <citation type="journal article" date="2022" name="IScience">
        <title>Evolution of zygomycete secretomes and the origins of terrestrial fungal ecologies.</title>
        <authorList>
            <person name="Chang Y."/>
            <person name="Wang Y."/>
            <person name="Mondo S."/>
            <person name="Ahrendt S."/>
            <person name="Andreopoulos W."/>
            <person name="Barry K."/>
            <person name="Beard J."/>
            <person name="Benny G.L."/>
            <person name="Blankenship S."/>
            <person name="Bonito G."/>
            <person name="Cuomo C."/>
            <person name="Desiro A."/>
            <person name="Gervers K.A."/>
            <person name="Hundley H."/>
            <person name="Kuo A."/>
            <person name="LaButti K."/>
            <person name="Lang B.F."/>
            <person name="Lipzen A."/>
            <person name="O'Donnell K."/>
            <person name="Pangilinan J."/>
            <person name="Reynolds N."/>
            <person name="Sandor L."/>
            <person name="Smith M.E."/>
            <person name="Tsang A."/>
            <person name="Grigoriev I.V."/>
            <person name="Stajich J.E."/>
            <person name="Spatafora J.W."/>
        </authorList>
    </citation>
    <scope>NUCLEOTIDE SEQUENCE</scope>
    <source>
        <strain evidence="3">RSA 2281</strain>
    </source>
</reference>
<comment type="caution">
    <text evidence="3">The sequence shown here is derived from an EMBL/GenBank/DDBJ whole genome shotgun (WGS) entry which is preliminary data.</text>
</comment>
<protein>
    <recommendedName>
        <fullName evidence="2">ASX DEUBAD domain-containing protein</fullName>
    </recommendedName>
</protein>
<sequence length="214" mass="25258">MTTLKRLIQDSNSPLVKVELKEALQSEIFDRLPVDAVEALYNLLPLADLVFVRAKSDHGPDDRLEIIYPESIDQVNTLKDDPWCVPYISQNVFDNPDFRVAWEDFLVLLSDGYYEQEEEEDDQEEEEQQPIADGGKGKRKRKNTHGEENPYKDDEYERYWGERIEKQQKEQQKKKKGRAPKPKNKKQNQEESEIIEEFLDHDRPKAKRGRPKKQ</sequence>
<evidence type="ECO:0000313" key="4">
    <source>
        <dbReference type="Proteomes" id="UP001209540"/>
    </source>
</evidence>
<feature type="compositionally biased region" description="Acidic residues" evidence="1">
    <location>
        <begin position="116"/>
        <end position="128"/>
    </location>
</feature>
<proteinExistence type="predicted"/>
<dbReference type="EMBL" id="JAIXMP010000009">
    <property type="protein sequence ID" value="KAI9268260.1"/>
    <property type="molecule type" value="Genomic_DNA"/>
</dbReference>
<evidence type="ECO:0000259" key="2">
    <source>
        <dbReference type="Pfam" id="PF13919"/>
    </source>
</evidence>
<feature type="region of interest" description="Disordered" evidence="1">
    <location>
        <begin position="116"/>
        <end position="214"/>
    </location>
</feature>
<organism evidence="3 4">
    <name type="scientific">Phascolomyces articulosus</name>
    <dbReference type="NCBI Taxonomy" id="60185"/>
    <lineage>
        <taxon>Eukaryota</taxon>
        <taxon>Fungi</taxon>
        <taxon>Fungi incertae sedis</taxon>
        <taxon>Mucoromycota</taxon>
        <taxon>Mucoromycotina</taxon>
        <taxon>Mucoromycetes</taxon>
        <taxon>Mucorales</taxon>
        <taxon>Lichtheimiaceae</taxon>
        <taxon>Phascolomyces</taxon>
    </lineage>
</organism>
<accession>A0AAD5KDD4</accession>
<dbReference type="Proteomes" id="UP001209540">
    <property type="component" value="Unassembled WGS sequence"/>
</dbReference>
<dbReference type="AlphaFoldDB" id="A0AAD5KDD4"/>
<evidence type="ECO:0000313" key="3">
    <source>
        <dbReference type="EMBL" id="KAI9268260.1"/>
    </source>
</evidence>
<feature type="domain" description="ASX DEUBAD" evidence="2">
    <location>
        <begin position="4"/>
        <end position="162"/>
    </location>
</feature>
<evidence type="ECO:0000256" key="1">
    <source>
        <dbReference type="SAM" id="MobiDB-lite"/>
    </source>
</evidence>
<dbReference type="InterPro" id="IPR028020">
    <property type="entry name" value="ASX_DEUBAD_dom"/>
</dbReference>
<feature type="compositionally biased region" description="Basic residues" evidence="1">
    <location>
        <begin position="172"/>
        <end position="186"/>
    </location>
</feature>
<feature type="compositionally biased region" description="Basic and acidic residues" evidence="1">
    <location>
        <begin position="144"/>
        <end position="171"/>
    </location>
</feature>
<name>A0AAD5KDD4_9FUNG</name>
<reference evidence="3" key="2">
    <citation type="submission" date="2023-02" db="EMBL/GenBank/DDBJ databases">
        <authorList>
            <consortium name="DOE Joint Genome Institute"/>
            <person name="Mondo S.J."/>
            <person name="Chang Y."/>
            <person name="Wang Y."/>
            <person name="Ahrendt S."/>
            <person name="Andreopoulos W."/>
            <person name="Barry K."/>
            <person name="Beard J."/>
            <person name="Benny G.L."/>
            <person name="Blankenship S."/>
            <person name="Bonito G."/>
            <person name="Cuomo C."/>
            <person name="Desiro A."/>
            <person name="Gervers K.A."/>
            <person name="Hundley H."/>
            <person name="Kuo A."/>
            <person name="LaButti K."/>
            <person name="Lang B.F."/>
            <person name="Lipzen A."/>
            <person name="O'Donnell K."/>
            <person name="Pangilinan J."/>
            <person name="Reynolds N."/>
            <person name="Sandor L."/>
            <person name="Smith M.W."/>
            <person name="Tsang A."/>
            <person name="Grigoriev I.V."/>
            <person name="Stajich J.E."/>
            <person name="Spatafora J.W."/>
        </authorList>
    </citation>
    <scope>NUCLEOTIDE SEQUENCE</scope>
    <source>
        <strain evidence="3">RSA 2281</strain>
    </source>
</reference>
<dbReference type="Pfam" id="PF13919">
    <property type="entry name" value="ASXH"/>
    <property type="match status" value="1"/>
</dbReference>
<keyword evidence="4" id="KW-1185">Reference proteome</keyword>
<gene>
    <name evidence="3" type="ORF">BDA99DRAFT_505327</name>
</gene>
<feature type="compositionally biased region" description="Basic residues" evidence="1">
    <location>
        <begin position="204"/>
        <end position="214"/>
    </location>
</feature>